<proteinExistence type="predicted"/>
<name>A0AAD5GLS1_AMBAR</name>
<sequence>MASYALNGSVIVAFCSRLDRTLFGFIVFQVAWKDVRCINYLNELQTDTSLAIEAKYMKRWEFDSINQAVKRINTWDSTQTRSIGRASQLHASPAAVFNHPVRQIKKARVARHSLQKIRHCGTLGK</sequence>
<keyword evidence="2" id="KW-1185">Reference proteome</keyword>
<dbReference type="PANTHER" id="PTHR34553">
    <property type="entry name" value="OS05G0597400 PROTEIN"/>
    <property type="match status" value="1"/>
</dbReference>
<comment type="caution">
    <text evidence="1">The sequence shown here is derived from an EMBL/GenBank/DDBJ whole genome shotgun (WGS) entry which is preliminary data.</text>
</comment>
<dbReference type="PANTHER" id="PTHR34553:SF4">
    <property type="entry name" value="G1_S-SPECIFIC CYCLIN-E PROTEIN"/>
    <property type="match status" value="1"/>
</dbReference>
<accession>A0AAD5GLS1</accession>
<organism evidence="1 2">
    <name type="scientific">Ambrosia artemisiifolia</name>
    <name type="common">Common ragweed</name>
    <dbReference type="NCBI Taxonomy" id="4212"/>
    <lineage>
        <taxon>Eukaryota</taxon>
        <taxon>Viridiplantae</taxon>
        <taxon>Streptophyta</taxon>
        <taxon>Embryophyta</taxon>
        <taxon>Tracheophyta</taxon>
        <taxon>Spermatophyta</taxon>
        <taxon>Magnoliopsida</taxon>
        <taxon>eudicotyledons</taxon>
        <taxon>Gunneridae</taxon>
        <taxon>Pentapetalae</taxon>
        <taxon>asterids</taxon>
        <taxon>campanulids</taxon>
        <taxon>Asterales</taxon>
        <taxon>Asteraceae</taxon>
        <taxon>Asteroideae</taxon>
        <taxon>Heliantheae alliance</taxon>
        <taxon>Heliantheae</taxon>
        <taxon>Ambrosia</taxon>
    </lineage>
</organism>
<dbReference type="EMBL" id="JAMZMK010007558">
    <property type="protein sequence ID" value="KAI7744253.1"/>
    <property type="molecule type" value="Genomic_DNA"/>
</dbReference>
<protein>
    <submittedName>
        <fullName evidence="1">Uncharacterized protein</fullName>
    </submittedName>
</protein>
<evidence type="ECO:0000313" key="1">
    <source>
        <dbReference type="EMBL" id="KAI7744253.1"/>
    </source>
</evidence>
<dbReference type="AlphaFoldDB" id="A0AAD5GLS1"/>
<dbReference type="Proteomes" id="UP001206925">
    <property type="component" value="Unassembled WGS sequence"/>
</dbReference>
<gene>
    <name evidence="1" type="ORF">M8C21_021159</name>
</gene>
<evidence type="ECO:0000313" key="2">
    <source>
        <dbReference type="Proteomes" id="UP001206925"/>
    </source>
</evidence>
<reference evidence="1" key="1">
    <citation type="submission" date="2022-06" db="EMBL/GenBank/DDBJ databases">
        <title>Uncovering the hologenomic basis of an extraordinary plant invasion.</title>
        <authorList>
            <person name="Bieker V.C."/>
            <person name="Martin M.D."/>
            <person name="Gilbert T."/>
            <person name="Hodgins K."/>
            <person name="Battlay P."/>
            <person name="Petersen B."/>
            <person name="Wilson J."/>
        </authorList>
    </citation>
    <scope>NUCLEOTIDE SEQUENCE</scope>
    <source>
        <strain evidence="1">AA19_3_7</strain>
        <tissue evidence="1">Leaf</tissue>
    </source>
</reference>